<organism evidence="2 3">
    <name type="scientific">Datura stramonium</name>
    <name type="common">Jimsonweed</name>
    <name type="synonym">Common thornapple</name>
    <dbReference type="NCBI Taxonomy" id="4076"/>
    <lineage>
        <taxon>Eukaryota</taxon>
        <taxon>Viridiplantae</taxon>
        <taxon>Streptophyta</taxon>
        <taxon>Embryophyta</taxon>
        <taxon>Tracheophyta</taxon>
        <taxon>Spermatophyta</taxon>
        <taxon>Magnoliopsida</taxon>
        <taxon>eudicotyledons</taxon>
        <taxon>Gunneridae</taxon>
        <taxon>Pentapetalae</taxon>
        <taxon>asterids</taxon>
        <taxon>lamiids</taxon>
        <taxon>Solanales</taxon>
        <taxon>Solanaceae</taxon>
        <taxon>Solanoideae</taxon>
        <taxon>Datureae</taxon>
        <taxon>Datura</taxon>
    </lineage>
</organism>
<evidence type="ECO:0000313" key="3">
    <source>
        <dbReference type="Proteomes" id="UP000823775"/>
    </source>
</evidence>
<keyword evidence="3" id="KW-1185">Reference proteome</keyword>
<feature type="non-terminal residue" evidence="2">
    <location>
        <position position="1"/>
    </location>
</feature>
<reference evidence="2 3" key="1">
    <citation type="journal article" date="2021" name="BMC Genomics">
        <title>Datura genome reveals duplications of psychoactive alkaloid biosynthetic genes and high mutation rate following tissue culture.</title>
        <authorList>
            <person name="Rajewski A."/>
            <person name="Carter-House D."/>
            <person name="Stajich J."/>
            <person name="Litt A."/>
        </authorList>
    </citation>
    <scope>NUCLEOTIDE SEQUENCE [LARGE SCALE GENOMIC DNA]</scope>
    <source>
        <strain evidence="2">AR-01</strain>
    </source>
</reference>
<gene>
    <name evidence="2" type="ORF">HAX54_048755</name>
</gene>
<dbReference type="Proteomes" id="UP000823775">
    <property type="component" value="Unassembled WGS sequence"/>
</dbReference>
<name>A0ABS8SUN5_DATST</name>
<feature type="region of interest" description="Disordered" evidence="1">
    <location>
        <begin position="1"/>
        <end position="40"/>
    </location>
</feature>
<dbReference type="EMBL" id="JACEIK010000810">
    <property type="protein sequence ID" value="MCD7462553.1"/>
    <property type="molecule type" value="Genomic_DNA"/>
</dbReference>
<evidence type="ECO:0000313" key="2">
    <source>
        <dbReference type="EMBL" id="MCD7462553.1"/>
    </source>
</evidence>
<protein>
    <submittedName>
        <fullName evidence="2">Uncharacterized protein</fullName>
    </submittedName>
</protein>
<proteinExistence type="predicted"/>
<accession>A0ABS8SUN5</accession>
<feature type="compositionally biased region" description="Polar residues" evidence="1">
    <location>
        <begin position="14"/>
        <end position="32"/>
    </location>
</feature>
<comment type="caution">
    <text evidence="2">The sequence shown here is derived from an EMBL/GenBank/DDBJ whole genome shotgun (WGS) entry which is preliminary data.</text>
</comment>
<sequence>RSKAPFGWGAGHGTTPSDYRTGVHQTRAQDNPQPEIVNGGQPRVAAPERVQEQVVQDALSTVPVAVSTAALPTDVVMRFLNVLEALVPNHGRLPVPQTNRKHKCKFS</sequence>
<evidence type="ECO:0000256" key="1">
    <source>
        <dbReference type="SAM" id="MobiDB-lite"/>
    </source>
</evidence>